<keyword evidence="3" id="KW-0808">Transferase</keyword>
<keyword evidence="3" id="KW-0489">Methyltransferase</keyword>
<dbReference type="PANTHER" id="PTHR10815:SF13">
    <property type="entry name" value="METHYLATED-DNA--PROTEIN-CYSTEINE METHYLTRANSFERASE"/>
    <property type="match status" value="1"/>
</dbReference>
<dbReference type="Pfam" id="PF01035">
    <property type="entry name" value="DNA_binding_1"/>
    <property type="match status" value="1"/>
</dbReference>
<dbReference type="NCBIfam" id="TIGR00589">
    <property type="entry name" value="ogt"/>
    <property type="match status" value="1"/>
</dbReference>
<dbReference type="GO" id="GO:0003908">
    <property type="term" value="F:methylated-DNA-[protein]-cysteine S-methyltransferase activity"/>
    <property type="evidence" value="ECO:0007669"/>
    <property type="project" value="UniProtKB-EC"/>
</dbReference>
<accession>A0A644ZJR1</accession>
<name>A0A644ZJR1_9ZZZZ</name>
<feature type="domain" description="Methylated-DNA-[protein]-cysteine S-methyltransferase DNA binding" evidence="2">
    <location>
        <begin position="1"/>
        <end position="58"/>
    </location>
</feature>
<organism evidence="3">
    <name type="scientific">bioreactor metagenome</name>
    <dbReference type="NCBI Taxonomy" id="1076179"/>
    <lineage>
        <taxon>unclassified sequences</taxon>
        <taxon>metagenomes</taxon>
        <taxon>ecological metagenomes</taxon>
    </lineage>
</organism>
<dbReference type="EMBL" id="VSSQ01008873">
    <property type="protein sequence ID" value="MPM40091.1"/>
    <property type="molecule type" value="Genomic_DNA"/>
</dbReference>
<keyword evidence="1" id="KW-0227">DNA damage</keyword>
<dbReference type="Gene3D" id="1.10.10.10">
    <property type="entry name" value="Winged helix-like DNA-binding domain superfamily/Winged helix DNA-binding domain"/>
    <property type="match status" value="1"/>
</dbReference>
<dbReference type="InterPro" id="IPR036217">
    <property type="entry name" value="MethylDNA_cys_MeTrfase_DNAb"/>
</dbReference>
<sequence length="70" mass="7476">MAALIGDKDANRAVGMACKSNPLLIITPCHRVIGANNKLTGFNIGLDKKSYLLNLEKVTLNGDGDLFMGE</sequence>
<dbReference type="AlphaFoldDB" id="A0A644ZJR1"/>
<dbReference type="GO" id="GO:0032259">
    <property type="term" value="P:methylation"/>
    <property type="evidence" value="ECO:0007669"/>
    <property type="project" value="UniProtKB-KW"/>
</dbReference>
<dbReference type="InterPro" id="IPR014048">
    <property type="entry name" value="MethylDNA_cys_MeTrfase_DNA-bd"/>
</dbReference>
<comment type="caution">
    <text evidence="3">The sequence shown here is derived from an EMBL/GenBank/DDBJ whole genome shotgun (WGS) entry which is preliminary data.</text>
</comment>
<dbReference type="InterPro" id="IPR036388">
    <property type="entry name" value="WH-like_DNA-bd_sf"/>
</dbReference>
<dbReference type="CDD" id="cd06445">
    <property type="entry name" value="ATase"/>
    <property type="match status" value="1"/>
</dbReference>
<gene>
    <name evidence="3" type="primary">ogt_31</name>
    <name evidence="3" type="ORF">SDC9_86729</name>
</gene>
<evidence type="ECO:0000313" key="3">
    <source>
        <dbReference type="EMBL" id="MPM40091.1"/>
    </source>
</evidence>
<dbReference type="GO" id="GO:0006281">
    <property type="term" value="P:DNA repair"/>
    <property type="evidence" value="ECO:0007669"/>
    <property type="project" value="InterPro"/>
</dbReference>
<protein>
    <submittedName>
        <fullName evidence="3">Methylated-DNA--protein-cysteine methyltransferase</fullName>
        <ecNumber evidence="3">2.1.1.63</ecNumber>
    </submittedName>
</protein>
<dbReference type="EC" id="2.1.1.63" evidence="3"/>
<reference evidence="3" key="1">
    <citation type="submission" date="2019-08" db="EMBL/GenBank/DDBJ databases">
        <authorList>
            <person name="Kucharzyk K."/>
            <person name="Murdoch R.W."/>
            <person name="Higgins S."/>
            <person name="Loffler F."/>
        </authorList>
    </citation>
    <scope>NUCLEOTIDE SEQUENCE</scope>
</reference>
<dbReference type="SUPFAM" id="SSF46767">
    <property type="entry name" value="Methylated DNA-protein cysteine methyltransferase, C-terminal domain"/>
    <property type="match status" value="1"/>
</dbReference>
<dbReference type="PANTHER" id="PTHR10815">
    <property type="entry name" value="METHYLATED-DNA--PROTEIN-CYSTEINE METHYLTRANSFERASE"/>
    <property type="match status" value="1"/>
</dbReference>
<evidence type="ECO:0000256" key="1">
    <source>
        <dbReference type="ARBA" id="ARBA00022763"/>
    </source>
</evidence>
<evidence type="ECO:0000259" key="2">
    <source>
        <dbReference type="Pfam" id="PF01035"/>
    </source>
</evidence>
<proteinExistence type="predicted"/>